<evidence type="ECO:0008006" key="4">
    <source>
        <dbReference type="Google" id="ProtNLM"/>
    </source>
</evidence>
<reference evidence="3" key="1">
    <citation type="journal article" date="2018" name="Nat. Microbiol.">
        <title>Leveraging single-cell genomics to expand the fungal tree of life.</title>
        <authorList>
            <person name="Ahrendt S.R."/>
            <person name="Quandt C.A."/>
            <person name="Ciobanu D."/>
            <person name="Clum A."/>
            <person name="Salamov A."/>
            <person name="Andreopoulos B."/>
            <person name="Cheng J.F."/>
            <person name="Woyke T."/>
            <person name="Pelin A."/>
            <person name="Henrissat B."/>
            <person name="Reynolds N.K."/>
            <person name="Benny G.L."/>
            <person name="Smith M.E."/>
            <person name="James T.Y."/>
            <person name="Grigoriev I.V."/>
        </authorList>
    </citation>
    <scope>NUCLEOTIDE SEQUENCE [LARGE SCALE GENOMIC DNA]</scope>
    <source>
        <strain evidence="3">Benny S71-1</strain>
    </source>
</reference>
<proteinExistence type="predicted"/>
<evidence type="ECO:0000256" key="1">
    <source>
        <dbReference type="SAM" id="SignalP"/>
    </source>
</evidence>
<dbReference type="Proteomes" id="UP000278143">
    <property type="component" value="Unassembled WGS sequence"/>
</dbReference>
<organism evidence="2 3">
    <name type="scientific">Syncephalis pseudoplumigaleata</name>
    <dbReference type="NCBI Taxonomy" id="1712513"/>
    <lineage>
        <taxon>Eukaryota</taxon>
        <taxon>Fungi</taxon>
        <taxon>Fungi incertae sedis</taxon>
        <taxon>Zoopagomycota</taxon>
        <taxon>Zoopagomycotina</taxon>
        <taxon>Zoopagomycetes</taxon>
        <taxon>Zoopagales</taxon>
        <taxon>Piptocephalidaceae</taxon>
        <taxon>Syncephalis</taxon>
    </lineage>
</organism>
<dbReference type="OrthoDB" id="4062651at2759"/>
<dbReference type="SUPFAM" id="SSF56112">
    <property type="entry name" value="Protein kinase-like (PK-like)"/>
    <property type="match status" value="1"/>
</dbReference>
<name>A0A4P9Z6Z2_9FUNG</name>
<keyword evidence="3" id="KW-1185">Reference proteome</keyword>
<dbReference type="Gene3D" id="1.10.510.10">
    <property type="entry name" value="Transferase(Phosphotransferase) domain 1"/>
    <property type="match status" value="1"/>
</dbReference>
<evidence type="ECO:0000313" key="2">
    <source>
        <dbReference type="EMBL" id="RKP27450.1"/>
    </source>
</evidence>
<evidence type="ECO:0000313" key="3">
    <source>
        <dbReference type="Proteomes" id="UP000278143"/>
    </source>
</evidence>
<feature type="chain" id="PRO_5020468926" description="Kinase-like domain-containing protein" evidence="1">
    <location>
        <begin position="30"/>
        <end position="331"/>
    </location>
</feature>
<gene>
    <name evidence="2" type="ORF">SYNPS1DRAFT_26894</name>
</gene>
<accession>A0A4P9Z6Z2</accession>
<protein>
    <recommendedName>
        <fullName evidence="4">Kinase-like domain-containing protein</fullName>
    </recommendedName>
</protein>
<keyword evidence="1" id="KW-0732">Signal</keyword>
<dbReference type="InterPro" id="IPR011009">
    <property type="entry name" value="Kinase-like_dom_sf"/>
</dbReference>
<feature type="signal peptide" evidence="1">
    <location>
        <begin position="1"/>
        <end position="29"/>
    </location>
</feature>
<dbReference type="EMBL" id="KZ989204">
    <property type="protein sequence ID" value="RKP27450.1"/>
    <property type="molecule type" value="Genomic_DNA"/>
</dbReference>
<dbReference type="AlphaFoldDB" id="A0A4P9Z6Z2"/>
<sequence length="331" mass="37620">MTRAQALVKRFIALAIALMLGSNALDVCAEKTNASLKKLFAQHQGQDLIPKLIIDKDVPAHRSQLLLGTGTYDGTPAFIKCNKDEYNAMTEREAFEASVAGRHLKMFGAKNEAARLVVNQYDSFDLPGDIYCDVLSTIPDAMDLITYSEETPPEKRIAMLESITHKLAQDVLINHQHDLLLIDLDRALVFDPWWEQKLNCPGTVGYIPPEFFIKRTGPAVHTRGGFKAYDAWQFGATLFALLSNTAPYGYRRTATSLTMLSDEDQEKEMRLVLRTHVVKRPRIKHYKNKLSKEDRKKLMQLVEWTKGLMKAHYAKRLTAEKLLRQIDSLQQ</sequence>